<sequence>MLAIRLTAEPERLDVIALPVRSVADSSAEPVPAGVALPDGVAEEAAALVPLARLTGRAGETRMQLRPGRTPERLLLLGVGEGDEAGWRAAGAALARAAERETYVTLSLPAGVSGAAVRGLVEGLLLGSYRFRLTDAADDAPALAGVDVLVADPDAYAGALRSARTTAEMTRLARDLTNTPSSTKNPQWFAGQVATAAAGVADLHLRVREPEQLAAEGFGGILAVGGGSASGPRLVELDWRPADARTHVVLVGKGITFDTGGISIKPVQAMTLMRKDMAGAAAVVAATLGAAALRLPVRVTTLAPLAENMVSGSAFRPGDVVRHFGGLTSETTNSDAEGRLVLADALAYAVQELKPDLLVDLATLTGANAVALGKRTGALYSENDQLAADMLAAVAAAGESAWRMPLPADYVEYLGSDLADLHSAPTQGAGSVLAALYLREFTGELRDRWLHVDMSAPSWAEAADAELTRGATGWGVRGLLRWLATLA</sequence>
<evidence type="ECO:0000313" key="11">
    <source>
        <dbReference type="Proteomes" id="UP000199699"/>
    </source>
</evidence>
<dbReference type="InterPro" id="IPR043472">
    <property type="entry name" value="Macro_dom-like"/>
</dbReference>
<dbReference type="Gene3D" id="3.40.630.10">
    <property type="entry name" value="Zn peptidases"/>
    <property type="match status" value="1"/>
</dbReference>
<feature type="domain" description="Cytosol aminopeptidase" evidence="9">
    <location>
        <begin position="333"/>
        <end position="340"/>
    </location>
</feature>
<evidence type="ECO:0000256" key="1">
    <source>
        <dbReference type="ARBA" id="ARBA00009528"/>
    </source>
</evidence>
<dbReference type="Pfam" id="PF00883">
    <property type="entry name" value="Peptidase_M17"/>
    <property type="match status" value="1"/>
</dbReference>
<keyword evidence="3" id="KW-0645">Protease</keyword>
<dbReference type="SUPFAM" id="SSF53187">
    <property type="entry name" value="Zn-dependent exopeptidases"/>
    <property type="match status" value="1"/>
</dbReference>
<evidence type="ECO:0000313" key="10">
    <source>
        <dbReference type="EMBL" id="SCL26729.1"/>
    </source>
</evidence>
<dbReference type="GO" id="GO:0030145">
    <property type="term" value="F:manganese ion binding"/>
    <property type="evidence" value="ECO:0007669"/>
    <property type="project" value="InterPro"/>
</dbReference>
<evidence type="ECO:0000256" key="2">
    <source>
        <dbReference type="ARBA" id="ARBA00022438"/>
    </source>
</evidence>
<dbReference type="OrthoDB" id="9809354at2"/>
<dbReference type="AlphaFoldDB" id="A0A1C6SB71"/>
<evidence type="ECO:0000256" key="7">
    <source>
        <dbReference type="ARBA" id="ARBA00050021"/>
    </source>
</evidence>
<evidence type="ECO:0000256" key="5">
    <source>
        <dbReference type="ARBA" id="ARBA00033172"/>
    </source>
</evidence>
<dbReference type="GO" id="GO:0006508">
    <property type="term" value="P:proteolysis"/>
    <property type="evidence" value="ECO:0007669"/>
    <property type="project" value="UniProtKB-KW"/>
</dbReference>
<dbReference type="CDD" id="cd00433">
    <property type="entry name" value="Peptidase_M17"/>
    <property type="match status" value="1"/>
</dbReference>
<dbReference type="RefSeq" id="WP_091083009.1">
    <property type="nucleotide sequence ID" value="NZ_FMHT01000003.1"/>
</dbReference>
<dbReference type="PANTHER" id="PTHR11963:SF20">
    <property type="entry name" value="PEPTIDASE B"/>
    <property type="match status" value="1"/>
</dbReference>
<dbReference type="InterPro" id="IPR011356">
    <property type="entry name" value="Leucine_aapep/pepB"/>
</dbReference>
<dbReference type="STRING" id="145857.GA0070616_3364"/>
<dbReference type="Gene3D" id="3.40.220.10">
    <property type="entry name" value="Leucine Aminopeptidase, subunit E, domain 1"/>
    <property type="match status" value="1"/>
</dbReference>
<organism evidence="10 11">
    <name type="scientific">Micromonospora nigra</name>
    <dbReference type="NCBI Taxonomy" id="145857"/>
    <lineage>
        <taxon>Bacteria</taxon>
        <taxon>Bacillati</taxon>
        <taxon>Actinomycetota</taxon>
        <taxon>Actinomycetes</taxon>
        <taxon>Micromonosporales</taxon>
        <taxon>Micromonosporaceae</taxon>
        <taxon>Micromonospora</taxon>
    </lineage>
</organism>
<dbReference type="PRINTS" id="PR00481">
    <property type="entry name" value="LAMNOPPTDASE"/>
</dbReference>
<reference evidence="10 11" key="1">
    <citation type="submission" date="2016-06" db="EMBL/GenBank/DDBJ databases">
        <authorList>
            <person name="Kjaerup R.B."/>
            <person name="Dalgaard T.S."/>
            <person name="Juul-Madsen H.R."/>
        </authorList>
    </citation>
    <scope>NUCLEOTIDE SEQUENCE [LARGE SCALE GENOMIC DNA]</scope>
    <source>
        <strain evidence="10 11">DSM 43818</strain>
    </source>
</reference>
<keyword evidence="4" id="KW-0378">Hydrolase</keyword>
<evidence type="ECO:0000256" key="8">
    <source>
        <dbReference type="ARBA" id="ARBA00050061"/>
    </source>
</evidence>
<dbReference type="PANTHER" id="PTHR11963">
    <property type="entry name" value="LEUCINE AMINOPEPTIDASE-RELATED"/>
    <property type="match status" value="1"/>
</dbReference>
<dbReference type="GO" id="GO:0070006">
    <property type="term" value="F:metalloaminopeptidase activity"/>
    <property type="evidence" value="ECO:0007669"/>
    <property type="project" value="InterPro"/>
</dbReference>
<name>A0A1C6SB71_9ACTN</name>
<protein>
    <recommendedName>
        <fullName evidence="7">Probable cytosol aminopeptidase</fullName>
    </recommendedName>
    <alternativeName>
        <fullName evidence="8">Leucine aminopeptidase</fullName>
    </alternativeName>
    <alternativeName>
        <fullName evidence="5">Leucyl aminopeptidase</fullName>
    </alternativeName>
</protein>
<dbReference type="GO" id="GO:0005737">
    <property type="term" value="C:cytoplasm"/>
    <property type="evidence" value="ECO:0007669"/>
    <property type="project" value="InterPro"/>
</dbReference>
<dbReference type="PROSITE" id="PS00631">
    <property type="entry name" value="CYTOSOL_AP"/>
    <property type="match status" value="1"/>
</dbReference>
<dbReference type="Pfam" id="PF02789">
    <property type="entry name" value="Peptidase_M17_N"/>
    <property type="match status" value="1"/>
</dbReference>
<evidence type="ECO:0000259" key="9">
    <source>
        <dbReference type="PROSITE" id="PS00631"/>
    </source>
</evidence>
<comment type="similarity">
    <text evidence="1">Belongs to the peptidase M17 family.</text>
</comment>
<dbReference type="EMBL" id="FMHT01000003">
    <property type="protein sequence ID" value="SCL26729.1"/>
    <property type="molecule type" value="Genomic_DNA"/>
</dbReference>
<evidence type="ECO:0000256" key="3">
    <source>
        <dbReference type="ARBA" id="ARBA00022670"/>
    </source>
</evidence>
<evidence type="ECO:0000256" key="4">
    <source>
        <dbReference type="ARBA" id="ARBA00022801"/>
    </source>
</evidence>
<keyword evidence="11" id="KW-1185">Reference proteome</keyword>
<keyword evidence="2 10" id="KW-0031">Aminopeptidase</keyword>
<dbReference type="InterPro" id="IPR008283">
    <property type="entry name" value="Peptidase_M17_N"/>
</dbReference>
<dbReference type="InterPro" id="IPR000819">
    <property type="entry name" value="Peptidase_M17_C"/>
</dbReference>
<accession>A0A1C6SB71</accession>
<dbReference type="Proteomes" id="UP000199699">
    <property type="component" value="Unassembled WGS sequence"/>
</dbReference>
<comment type="function">
    <text evidence="6">Presumably involved in the processing and regular turnover of intracellular proteins. Catalyzes the removal of unsubstituted N-terminal amino acids from various peptides.</text>
</comment>
<gene>
    <name evidence="10" type="ORF">GA0070616_3364</name>
</gene>
<dbReference type="SUPFAM" id="SSF52949">
    <property type="entry name" value="Macro domain-like"/>
    <property type="match status" value="1"/>
</dbReference>
<proteinExistence type="inferred from homology"/>
<evidence type="ECO:0000256" key="6">
    <source>
        <dbReference type="ARBA" id="ARBA00049972"/>
    </source>
</evidence>